<proteinExistence type="predicted"/>
<reference evidence="2" key="1">
    <citation type="submission" date="2020-03" db="EMBL/GenBank/DDBJ databases">
        <title>The deep terrestrial virosphere.</title>
        <authorList>
            <person name="Holmfeldt K."/>
            <person name="Nilsson E."/>
            <person name="Simone D."/>
            <person name="Lopez-Fernandez M."/>
            <person name="Wu X."/>
            <person name="de Brujin I."/>
            <person name="Lundin D."/>
            <person name="Andersson A."/>
            <person name="Bertilsson S."/>
            <person name="Dopson M."/>
        </authorList>
    </citation>
    <scope>NUCLEOTIDE SEQUENCE</scope>
    <source>
        <strain evidence="1">MM171A00522</strain>
        <strain evidence="2">MM171B00386</strain>
    </source>
</reference>
<dbReference type="AlphaFoldDB" id="A0A6M3MA34"/>
<gene>
    <name evidence="1" type="ORF">MM171A00522_0015</name>
    <name evidence="2" type="ORF">MM171B00386_0011</name>
</gene>
<dbReference type="EMBL" id="MT143690">
    <property type="protein sequence ID" value="QJB00351.1"/>
    <property type="molecule type" value="Genomic_DNA"/>
</dbReference>
<evidence type="ECO:0000313" key="2">
    <source>
        <dbReference type="EMBL" id="QJB04274.1"/>
    </source>
</evidence>
<sequence length="114" mass="13089">MVSYTNDFVRLQHEFSELCDSGELDYMPMKLKSIIAEMILILEEHDKKIHEFYHYKQPDYCNCVFSINRDDIPCGKCGTVAPFVYWSLCGFPLAKPVCPKCHDAADDCEPVGET</sequence>
<accession>A0A6M3MA34</accession>
<organism evidence="2">
    <name type="scientific">viral metagenome</name>
    <dbReference type="NCBI Taxonomy" id="1070528"/>
    <lineage>
        <taxon>unclassified sequences</taxon>
        <taxon>metagenomes</taxon>
        <taxon>organismal metagenomes</taxon>
    </lineage>
</organism>
<protein>
    <submittedName>
        <fullName evidence="2">Uncharacterized protein</fullName>
    </submittedName>
</protein>
<dbReference type="EMBL" id="MT143878">
    <property type="protein sequence ID" value="QJB04274.1"/>
    <property type="molecule type" value="Genomic_DNA"/>
</dbReference>
<evidence type="ECO:0000313" key="1">
    <source>
        <dbReference type="EMBL" id="QJB00351.1"/>
    </source>
</evidence>
<name>A0A6M3MA34_9ZZZZ</name>